<protein>
    <submittedName>
        <fullName evidence="2">Uncharacterized protein</fullName>
    </submittedName>
</protein>
<proteinExistence type="predicted"/>
<accession>A0A916YIH6</accession>
<keyword evidence="1" id="KW-0812">Transmembrane</keyword>
<dbReference type="EMBL" id="BMIO01000006">
    <property type="protein sequence ID" value="GGD46130.1"/>
    <property type="molecule type" value="Genomic_DNA"/>
</dbReference>
<dbReference type="AlphaFoldDB" id="A0A916YIH6"/>
<sequence>MDSLLIIIAALVAVFIAWKVLKGIVKTLALGAILIVAAIFVFGVL</sequence>
<reference evidence="2 3" key="1">
    <citation type="journal article" date="2014" name="Int. J. Syst. Evol. Microbiol.">
        <title>Complete genome sequence of Corynebacterium casei LMG S-19264T (=DSM 44701T), isolated from a smear-ripened cheese.</title>
        <authorList>
            <consortium name="US DOE Joint Genome Institute (JGI-PGF)"/>
            <person name="Walter F."/>
            <person name="Albersmeier A."/>
            <person name="Kalinowski J."/>
            <person name="Ruckert C."/>
        </authorList>
    </citation>
    <scope>NUCLEOTIDE SEQUENCE [LARGE SCALE GENOMIC DNA]</scope>
    <source>
        <strain evidence="2 3">CGMCC 1.15358</strain>
    </source>
</reference>
<keyword evidence="1" id="KW-1133">Transmembrane helix</keyword>
<evidence type="ECO:0000313" key="3">
    <source>
        <dbReference type="Proteomes" id="UP000598997"/>
    </source>
</evidence>
<dbReference type="Proteomes" id="UP000598997">
    <property type="component" value="Unassembled WGS sequence"/>
</dbReference>
<name>A0A916YIH6_9SPHN</name>
<comment type="caution">
    <text evidence="2">The sequence shown here is derived from an EMBL/GenBank/DDBJ whole genome shotgun (WGS) entry which is preliminary data.</text>
</comment>
<organism evidence="2 3">
    <name type="scientific">Croceicoccus pelagius</name>
    <dbReference type="NCBI Taxonomy" id="1703341"/>
    <lineage>
        <taxon>Bacteria</taxon>
        <taxon>Pseudomonadati</taxon>
        <taxon>Pseudomonadota</taxon>
        <taxon>Alphaproteobacteria</taxon>
        <taxon>Sphingomonadales</taxon>
        <taxon>Erythrobacteraceae</taxon>
        <taxon>Croceicoccus</taxon>
    </lineage>
</organism>
<keyword evidence="3" id="KW-1185">Reference proteome</keyword>
<dbReference type="RefSeq" id="WP_172807461.1">
    <property type="nucleotide sequence ID" value="NZ_BMIO01000006.1"/>
</dbReference>
<evidence type="ECO:0000313" key="2">
    <source>
        <dbReference type="EMBL" id="GGD46130.1"/>
    </source>
</evidence>
<keyword evidence="1" id="KW-0472">Membrane</keyword>
<evidence type="ECO:0000256" key="1">
    <source>
        <dbReference type="SAM" id="Phobius"/>
    </source>
</evidence>
<feature type="transmembrane region" description="Helical" evidence="1">
    <location>
        <begin position="27"/>
        <end position="44"/>
    </location>
</feature>
<gene>
    <name evidence="2" type="ORF">GCM10010989_20430</name>
</gene>